<reference evidence="2" key="1">
    <citation type="submission" date="2022-09" db="EMBL/GenBank/DDBJ databases">
        <title>Genome analysis and characterization of larvicidal activity of Brevibacillus strains.</title>
        <authorList>
            <person name="Patrusheva E.V."/>
            <person name="Izotova A.O."/>
            <person name="Toshchakov S.V."/>
            <person name="Sineoky S.P."/>
        </authorList>
    </citation>
    <scope>NUCLEOTIDE SEQUENCE</scope>
    <source>
        <strain evidence="2">VKPM_B-13247</strain>
    </source>
</reference>
<dbReference type="AlphaFoldDB" id="A0AAP3GCU5"/>
<dbReference type="EMBL" id="JAPTNE010000007">
    <property type="protein sequence ID" value="MCZ0806609.1"/>
    <property type="molecule type" value="Genomic_DNA"/>
</dbReference>
<dbReference type="SUPFAM" id="SSF82171">
    <property type="entry name" value="DPP6 N-terminal domain-like"/>
    <property type="match status" value="1"/>
</dbReference>
<accession>A0AAP3GCU5</accession>
<evidence type="ECO:0000313" key="2">
    <source>
        <dbReference type="EMBL" id="MCZ0806609.1"/>
    </source>
</evidence>
<dbReference type="Proteomes" id="UP001077662">
    <property type="component" value="Unassembled WGS sequence"/>
</dbReference>
<name>A0AAP3GCU5_BRELA</name>
<comment type="caution">
    <text evidence="2">The sequence shown here is derived from an EMBL/GenBank/DDBJ whole genome shotgun (WGS) entry which is preliminary data.</text>
</comment>
<dbReference type="InterPro" id="IPR011042">
    <property type="entry name" value="6-blade_b-propeller_TolB-like"/>
</dbReference>
<feature type="signal peptide" evidence="1">
    <location>
        <begin position="1"/>
        <end position="25"/>
    </location>
</feature>
<gene>
    <name evidence="2" type="ORF">O0554_06700</name>
</gene>
<proteinExistence type="predicted"/>
<dbReference type="RefSeq" id="WP_258433156.1">
    <property type="nucleotide sequence ID" value="NZ_JANSGW010000007.1"/>
</dbReference>
<feature type="chain" id="PRO_5042932691" evidence="1">
    <location>
        <begin position="26"/>
        <end position="366"/>
    </location>
</feature>
<evidence type="ECO:0000313" key="3">
    <source>
        <dbReference type="Proteomes" id="UP001077662"/>
    </source>
</evidence>
<sequence>MKRLFTRLIVFFLMVYILQPQSSQAVALSQQEQTIIYQVSVDGKTSKVIAQLPSMHRGSISPSGRFIYTEKLGYGKNDPTIPYMYDIKTKRLSKLSGYSKWSPKNDMLYIKENNGLVRFDPLTSKKTKLVEGTIDYWVEDFYISPDEQYLAFLKIDSKSTNPQESAHLYLQDLFSLKMKINDRITAVSHHSFNYEMMYWLPNSKKLFYQANGSIKELDLPTGLKYTHKQTTFPSYSNDMKYKYVIKEKEEYILDLQTGKKIILQSLPIMERYLNKLHWSPKGHMLAAEEYIRPSNAQDSYSMIRFYKNIPSFTYPFGGINGSHKLGIYLNNFDNIQIIGWNRDEKSFYVADLASIYPGDFAPDKQI</sequence>
<evidence type="ECO:0000256" key="1">
    <source>
        <dbReference type="SAM" id="SignalP"/>
    </source>
</evidence>
<dbReference type="Gene3D" id="2.120.10.30">
    <property type="entry name" value="TolB, C-terminal domain"/>
    <property type="match status" value="1"/>
</dbReference>
<organism evidence="2 3">
    <name type="scientific">Brevibacillus laterosporus</name>
    <name type="common">Bacillus laterosporus</name>
    <dbReference type="NCBI Taxonomy" id="1465"/>
    <lineage>
        <taxon>Bacteria</taxon>
        <taxon>Bacillati</taxon>
        <taxon>Bacillota</taxon>
        <taxon>Bacilli</taxon>
        <taxon>Bacillales</taxon>
        <taxon>Paenibacillaceae</taxon>
        <taxon>Brevibacillus</taxon>
    </lineage>
</organism>
<protein>
    <submittedName>
        <fullName evidence="2">DPP IV N-terminal domain-containing protein</fullName>
    </submittedName>
</protein>
<keyword evidence="1" id="KW-0732">Signal</keyword>